<protein>
    <submittedName>
        <fullName evidence="3">Glycosyltransferase</fullName>
        <ecNumber evidence="3">2.4.-.-</ecNumber>
    </submittedName>
</protein>
<sequence length="259" mass="30171">MEEIKISLIMPNYNGEKYLKRSIESFLEQDYEYKELIIIDGKSQDSSHEIIQGYAEKFDSIVWLRCPDSGISDAINNGLMQSTGDIIGYLGSDDILIKDILTVVYSTYKNLVELDALYFNSYTFNKRNNEIELRRCPRVKFTKENLIIYGTIVGLQNIFFRKSIYKDIGFNVLNKYSMDYEFYLEISEKGYLYLHLDEAATINIFDGNISGTLQDRQYLESLFVAKKFADRPSLQVLINLKIIKFRIKNVLKGVLRKNQ</sequence>
<evidence type="ECO:0000313" key="4">
    <source>
        <dbReference type="Proteomes" id="UP001305702"/>
    </source>
</evidence>
<evidence type="ECO:0000259" key="2">
    <source>
        <dbReference type="Pfam" id="PF00535"/>
    </source>
</evidence>
<keyword evidence="3" id="KW-0808">Transferase</keyword>
<dbReference type="PANTHER" id="PTHR22916:SF3">
    <property type="entry name" value="UDP-GLCNAC:BETAGAL BETA-1,3-N-ACETYLGLUCOSAMINYLTRANSFERASE-LIKE PROTEIN 1"/>
    <property type="match status" value="1"/>
</dbReference>
<keyword evidence="4" id="KW-1185">Reference proteome</keyword>
<dbReference type="InterPro" id="IPR001173">
    <property type="entry name" value="Glyco_trans_2-like"/>
</dbReference>
<evidence type="ECO:0000313" key="3">
    <source>
        <dbReference type="EMBL" id="WNQ10423.1"/>
    </source>
</evidence>
<keyword evidence="3" id="KW-0328">Glycosyltransferase</keyword>
<proteinExistence type="inferred from homology"/>
<dbReference type="Pfam" id="PF00535">
    <property type="entry name" value="Glycos_transf_2"/>
    <property type="match status" value="1"/>
</dbReference>
<dbReference type="EMBL" id="CP130318">
    <property type="protein sequence ID" value="WNQ10423.1"/>
    <property type="molecule type" value="Genomic_DNA"/>
</dbReference>
<dbReference type="RefSeq" id="WP_315604197.1">
    <property type="nucleotide sequence ID" value="NZ_CP130318.1"/>
</dbReference>
<reference evidence="3 4" key="1">
    <citation type="submission" date="2022-02" db="EMBL/GenBank/DDBJ databases">
        <title>Paenibacillus sp. MBLB1776 Whole Genome Shotgun Sequencing.</title>
        <authorList>
            <person name="Hwang C.Y."/>
            <person name="Cho E.-S."/>
            <person name="Seo M.-J."/>
        </authorList>
    </citation>
    <scope>NUCLEOTIDE SEQUENCE [LARGE SCALE GENOMIC DNA]</scope>
    <source>
        <strain evidence="3 4">MBLB1776</strain>
    </source>
</reference>
<evidence type="ECO:0000256" key="1">
    <source>
        <dbReference type="ARBA" id="ARBA00006739"/>
    </source>
</evidence>
<dbReference type="EC" id="2.4.-.-" evidence="3"/>
<dbReference type="PANTHER" id="PTHR22916">
    <property type="entry name" value="GLYCOSYLTRANSFERASE"/>
    <property type="match status" value="1"/>
</dbReference>
<gene>
    <name evidence="3" type="ORF">MJA45_22825</name>
</gene>
<dbReference type="GO" id="GO:0016758">
    <property type="term" value="F:hexosyltransferase activity"/>
    <property type="evidence" value="ECO:0007669"/>
    <property type="project" value="UniProtKB-ARBA"/>
</dbReference>
<comment type="similarity">
    <text evidence="1">Belongs to the glycosyltransferase 2 family.</text>
</comment>
<name>A0AA96REP9_9BACL</name>
<accession>A0AA96REP9</accession>
<dbReference type="InterPro" id="IPR029044">
    <property type="entry name" value="Nucleotide-diphossugar_trans"/>
</dbReference>
<dbReference type="Gene3D" id="3.90.550.10">
    <property type="entry name" value="Spore Coat Polysaccharide Biosynthesis Protein SpsA, Chain A"/>
    <property type="match status" value="1"/>
</dbReference>
<dbReference type="AlphaFoldDB" id="A0AA96REP9"/>
<dbReference type="Proteomes" id="UP001305702">
    <property type="component" value="Chromosome"/>
</dbReference>
<dbReference type="KEGG" id="paun:MJA45_22825"/>
<organism evidence="3 4">
    <name type="scientific">Paenibacillus aurantius</name>
    <dbReference type="NCBI Taxonomy" id="2918900"/>
    <lineage>
        <taxon>Bacteria</taxon>
        <taxon>Bacillati</taxon>
        <taxon>Bacillota</taxon>
        <taxon>Bacilli</taxon>
        <taxon>Bacillales</taxon>
        <taxon>Paenibacillaceae</taxon>
        <taxon>Paenibacillus</taxon>
    </lineage>
</organism>
<dbReference type="SUPFAM" id="SSF53448">
    <property type="entry name" value="Nucleotide-diphospho-sugar transferases"/>
    <property type="match status" value="1"/>
</dbReference>
<feature type="domain" description="Glycosyltransferase 2-like" evidence="2">
    <location>
        <begin position="7"/>
        <end position="153"/>
    </location>
</feature>